<feature type="signal peptide" evidence="1">
    <location>
        <begin position="1"/>
        <end position="20"/>
    </location>
</feature>
<sequence>MKTSKILILLVLFCGFASHAKPHTSFNSLILGEVQVLVQVQVQNKSTPETFKTRFNAIQNEFERQQNLLNAGEILESKYFKQLKKLRKKELKLFKAVKKYEFKTEEVSDYNFWYRGVFKFPTQIEQELSKPTSKE</sequence>
<name>A0A6N6MG34_9FLAO</name>
<keyword evidence="3" id="KW-1185">Reference proteome</keyword>
<organism evidence="2 3">
    <name type="scientific">Pseudotamlana haliotis</name>
    <dbReference type="NCBI Taxonomy" id="2614804"/>
    <lineage>
        <taxon>Bacteria</taxon>
        <taxon>Pseudomonadati</taxon>
        <taxon>Bacteroidota</taxon>
        <taxon>Flavobacteriia</taxon>
        <taxon>Flavobacteriales</taxon>
        <taxon>Flavobacteriaceae</taxon>
        <taxon>Pseudotamlana</taxon>
    </lineage>
</organism>
<dbReference type="Proteomes" id="UP000441333">
    <property type="component" value="Unassembled WGS sequence"/>
</dbReference>
<proteinExistence type="predicted"/>
<feature type="chain" id="PRO_5027058784" evidence="1">
    <location>
        <begin position="21"/>
        <end position="135"/>
    </location>
</feature>
<protein>
    <submittedName>
        <fullName evidence="2">Uncharacterized protein</fullName>
    </submittedName>
</protein>
<comment type="caution">
    <text evidence="2">The sequence shown here is derived from an EMBL/GenBank/DDBJ whole genome shotgun (WGS) entry which is preliminary data.</text>
</comment>
<dbReference type="RefSeq" id="WP_150937699.1">
    <property type="nucleotide sequence ID" value="NZ_WAAT01000030.1"/>
</dbReference>
<gene>
    <name evidence="2" type="ORF">F6U93_05620</name>
</gene>
<evidence type="ECO:0000313" key="2">
    <source>
        <dbReference type="EMBL" id="KAB1068791.1"/>
    </source>
</evidence>
<evidence type="ECO:0000313" key="3">
    <source>
        <dbReference type="Proteomes" id="UP000441333"/>
    </source>
</evidence>
<keyword evidence="1" id="KW-0732">Signal</keyword>
<accession>A0A6N6MG34</accession>
<reference evidence="2 3" key="1">
    <citation type="submission" date="2019-09" db="EMBL/GenBank/DDBJ databases">
        <authorList>
            <person name="Cao W.R."/>
        </authorList>
    </citation>
    <scope>NUCLEOTIDE SEQUENCE [LARGE SCALE GENOMIC DNA]</scope>
    <source>
        <strain evidence="2 3">B1N29</strain>
    </source>
</reference>
<evidence type="ECO:0000256" key="1">
    <source>
        <dbReference type="SAM" id="SignalP"/>
    </source>
</evidence>
<dbReference type="AlphaFoldDB" id="A0A6N6MG34"/>
<dbReference type="EMBL" id="WAAT01000030">
    <property type="protein sequence ID" value="KAB1068791.1"/>
    <property type="molecule type" value="Genomic_DNA"/>
</dbReference>